<protein>
    <submittedName>
        <fullName evidence="1">Uncharacterized protein</fullName>
    </submittedName>
</protein>
<sequence length="197" mass="22140">MFSFTRKKTDEPKFGKAIERVAERHGLRRRDNVRARSAPPKAPANIAHTTQVEDRIFDKRPLYSRGRSASCTALDWFSGDMVEWREVEASGRVNRSGSYRSTTEEGPILEIRHDCVKSGSPTVVHQNKPYDVTPQAAEILILSESVTPTTARFAPPSPLTFTAQNITQHIDNSLDTTLTLIESVSNPDYTDVILRRD</sequence>
<dbReference type="EMBL" id="MLYV02000044">
    <property type="protein sequence ID" value="PSS37411.1"/>
    <property type="molecule type" value="Genomic_DNA"/>
</dbReference>
<proteinExistence type="predicted"/>
<comment type="caution">
    <text evidence="1">The sequence shown here is derived from an EMBL/GenBank/DDBJ whole genome shotgun (WGS) entry which is preliminary data.</text>
</comment>
<evidence type="ECO:0000313" key="2">
    <source>
        <dbReference type="Proteomes" id="UP000186601"/>
    </source>
</evidence>
<keyword evidence="2" id="KW-1185">Reference proteome</keyword>
<name>A0A2R6S545_9APHY</name>
<dbReference type="Proteomes" id="UP000186601">
    <property type="component" value="Unassembled WGS sequence"/>
</dbReference>
<evidence type="ECO:0000313" key="1">
    <source>
        <dbReference type="EMBL" id="PSS37411.1"/>
    </source>
</evidence>
<dbReference type="AlphaFoldDB" id="A0A2R6S545"/>
<reference evidence="1 2" key="1">
    <citation type="submission" date="2018-02" db="EMBL/GenBank/DDBJ databases">
        <title>Genome sequence of the basidiomycete white-rot fungus Phlebia centrifuga.</title>
        <authorList>
            <person name="Granchi Z."/>
            <person name="Peng M."/>
            <person name="de Vries R.P."/>
            <person name="Hilden K."/>
            <person name="Makela M.R."/>
            <person name="Grigoriev I."/>
            <person name="Riley R."/>
        </authorList>
    </citation>
    <scope>NUCLEOTIDE SEQUENCE [LARGE SCALE GENOMIC DNA]</scope>
    <source>
        <strain evidence="1 2">FBCC195</strain>
    </source>
</reference>
<gene>
    <name evidence="1" type="ORF">PHLCEN_2v747</name>
</gene>
<accession>A0A2R6S545</accession>
<dbReference type="OrthoDB" id="2800799at2759"/>
<organism evidence="1 2">
    <name type="scientific">Hermanssonia centrifuga</name>
    <dbReference type="NCBI Taxonomy" id="98765"/>
    <lineage>
        <taxon>Eukaryota</taxon>
        <taxon>Fungi</taxon>
        <taxon>Dikarya</taxon>
        <taxon>Basidiomycota</taxon>
        <taxon>Agaricomycotina</taxon>
        <taxon>Agaricomycetes</taxon>
        <taxon>Polyporales</taxon>
        <taxon>Meruliaceae</taxon>
        <taxon>Hermanssonia</taxon>
    </lineage>
</organism>